<keyword evidence="1" id="KW-0812">Transmembrane</keyword>
<gene>
    <name evidence="3" type="ORF">AVDCRST_MAG51-118</name>
</gene>
<sequence>MDNVAVGFWGAYFGAVSLLLAGALLAFTRSARRVAFTGSLAALLSALYVLVFLGWVPLHDAGLLRLQAHTAALCAAVLAILLFKMLGHLHGREKAARVMSVVGALLVAVLVTGWLLPAEEAFALAVGMQGVLILLGVAGSLRNLRRGTYLGWWSVGGVAFMSFTVITLTWFALYRDRTPWWLHAASAASAMGYLLCMAAAMWVRYSYLIHVREVMVHGPSFDPITRMRSHFETNLMVGEAFAGGRGEGRPLGVIVISISNLESLEHLHGRAAYNHGLFICANRLRRIVPPGVEMGRVGDEGFLLLMPRPSAAAPLLDLAQRVARGLARPVVLGTSQEFANVEAGTTNWVADVGVGVLIAPPDMRPAVAVSGARAMSQTAWSYASRVACYDESSRQITELPGELAPAR</sequence>
<dbReference type="Gene3D" id="3.30.70.270">
    <property type="match status" value="1"/>
</dbReference>
<feature type="domain" description="GGDEF" evidence="2">
    <location>
        <begin position="249"/>
        <end position="391"/>
    </location>
</feature>
<keyword evidence="1" id="KW-1133">Transmembrane helix</keyword>
<dbReference type="InterPro" id="IPR043128">
    <property type="entry name" value="Rev_trsase/Diguanyl_cyclase"/>
</dbReference>
<dbReference type="InterPro" id="IPR029787">
    <property type="entry name" value="Nucleotide_cyclase"/>
</dbReference>
<reference evidence="3" key="1">
    <citation type="submission" date="2020-02" db="EMBL/GenBank/DDBJ databases">
        <authorList>
            <person name="Meier V. D."/>
        </authorList>
    </citation>
    <scope>NUCLEOTIDE SEQUENCE</scope>
    <source>
        <strain evidence="3">AVDCRST_MAG51</strain>
    </source>
</reference>
<dbReference type="InterPro" id="IPR000160">
    <property type="entry name" value="GGDEF_dom"/>
</dbReference>
<evidence type="ECO:0000259" key="2">
    <source>
        <dbReference type="PROSITE" id="PS50887"/>
    </source>
</evidence>
<feature type="transmembrane region" description="Helical" evidence="1">
    <location>
        <begin position="98"/>
        <end position="116"/>
    </location>
</feature>
<feature type="transmembrane region" description="Helical" evidence="1">
    <location>
        <begin position="180"/>
        <end position="203"/>
    </location>
</feature>
<feature type="transmembrane region" description="Helical" evidence="1">
    <location>
        <begin position="68"/>
        <end position="86"/>
    </location>
</feature>
<keyword evidence="1" id="KW-0472">Membrane</keyword>
<protein>
    <recommendedName>
        <fullName evidence="2">GGDEF domain-containing protein</fullName>
    </recommendedName>
</protein>
<dbReference type="EMBL" id="CADCUX010000037">
    <property type="protein sequence ID" value="CAA9386355.1"/>
    <property type="molecule type" value="Genomic_DNA"/>
</dbReference>
<feature type="transmembrane region" description="Helical" evidence="1">
    <location>
        <begin position="6"/>
        <end position="27"/>
    </location>
</feature>
<feature type="transmembrane region" description="Helical" evidence="1">
    <location>
        <begin position="153"/>
        <end position="174"/>
    </location>
</feature>
<proteinExistence type="predicted"/>
<dbReference type="SUPFAM" id="SSF55073">
    <property type="entry name" value="Nucleotide cyclase"/>
    <property type="match status" value="1"/>
</dbReference>
<dbReference type="AlphaFoldDB" id="A0A6J4NJ05"/>
<evidence type="ECO:0000256" key="1">
    <source>
        <dbReference type="SAM" id="Phobius"/>
    </source>
</evidence>
<feature type="transmembrane region" description="Helical" evidence="1">
    <location>
        <begin position="122"/>
        <end position="141"/>
    </location>
</feature>
<evidence type="ECO:0000313" key="3">
    <source>
        <dbReference type="EMBL" id="CAA9386355.1"/>
    </source>
</evidence>
<dbReference type="PROSITE" id="PS50887">
    <property type="entry name" value="GGDEF"/>
    <property type="match status" value="1"/>
</dbReference>
<name>A0A6J4NJ05_9BURK</name>
<feature type="transmembrane region" description="Helical" evidence="1">
    <location>
        <begin position="34"/>
        <end position="56"/>
    </location>
</feature>
<accession>A0A6J4NJ05</accession>
<dbReference type="Pfam" id="PF00990">
    <property type="entry name" value="GGDEF"/>
    <property type="match status" value="1"/>
</dbReference>
<organism evidence="3">
    <name type="scientific">uncultured Ramlibacter sp</name>
    <dbReference type="NCBI Taxonomy" id="260755"/>
    <lineage>
        <taxon>Bacteria</taxon>
        <taxon>Pseudomonadati</taxon>
        <taxon>Pseudomonadota</taxon>
        <taxon>Betaproteobacteria</taxon>
        <taxon>Burkholderiales</taxon>
        <taxon>Comamonadaceae</taxon>
        <taxon>Ramlibacter</taxon>
        <taxon>environmental samples</taxon>
    </lineage>
</organism>